<gene>
    <name evidence="3" type="primary">tagA_3</name>
    <name evidence="3" type="ORF">GALL_231930</name>
</gene>
<dbReference type="PANTHER" id="PTHR34136">
    <property type="match status" value="1"/>
</dbReference>
<evidence type="ECO:0000256" key="2">
    <source>
        <dbReference type="ARBA" id="ARBA00022679"/>
    </source>
</evidence>
<dbReference type="PANTHER" id="PTHR34136:SF1">
    <property type="entry name" value="UDP-N-ACETYL-D-MANNOSAMINURONIC ACID TRANSFERASE"/>
    <property type="match status" value="1"/>
</dbReference>
<keyword evidence="2 3" id="KW-0808">Transferase</keyword>
<dbReference type="EMBL" id="MLJW01000178">
    <property type="protein sequence ID" value="OIQ94838.1"/>
    <property type="molecule type" value="Genomic_DNA"/>
</dbReference>
<dbReference type="Pfam" id="PF03808">
    <property type="entry name" value="Glyco_tran_WecG"/>
    <property type="match status" value="1"/>
</dbReference>
<name>A0A1J5RFF5_9ZZZZ</name>
<dbReference type="EC" id="2.4.1.187" evidence="3"/>
<comment type="caution">
    <text evidence="3">The sequence shown here is derived from an EMBL/GenBank/DDBJ whole genome shotgun (WGS) entry which is preliminary data.</text>
</comment>
<sequence length="269" mass="29308">MKPDMSGHQASRAEDATLHLFGLPLRNTTLALAAGELLRAAARRQRRNVYFVNAHCVNVAASDAGYDGILRAADLLYADGIGMRIAARVAGEALRDNVNGTDLFPLLCAGAAQAGLELAFIGGRPGVAQACARNMIAAHPGLKVVYVQDGYFPAAQAGAVLEALAQSQARLIFVAMGVPRQEQFIRRHDDALGDTVRLGVGALFDFYSGTMPRAPSMLRRLGMEWLFRLLVEPRRLFRRYVLGNPRFLARVMWRRLLSRATLTHAPLSG</sequence>
<proteinExistence type="predicted"/>
<accession>A0A1J5RFF5</accession>
<dbReference type="AlphaFoldDB" id="A0A1J5RFF5"/>
<reference evidence="3" key="1">
    <citation type="submission" date="2016-10" db="EMBL/GenBank/DDBJ databases">
        <title>Sequence of Gallionella enrichment culture.</title>
        <authorList>
            <person name="Poehlein A."/>
            <person name="Muehling M."/>
            <person name="Daniel R."/>
        </authorList>
    </citation>
    <scope>NUCLEOTIDE SEQUENCE</scope>
</reference>
<dbReference type="CDD" id="cd06533">
    <property type="entry name" value="Glyco_transf_WecG_TagA"/>
    <property type="match status" value="1"/>
</dbReference>
<organism evidence="3">
    <name type="scientific">mine drainage metagenome</name>
    <dbReference type="NCBI Taxonomy" id="410659"/>
    <lineage>
        <taxon>unclassified sequences</taxon>
        <taxon>metagenomes</taxon>
        <taxon>ecological metagenomes</taxon>
    </lineage>
</organism>
<evidence type="ECO:0000256" key="1">
    <source>
        <dbReference type="ARBA" id="ARBA00022676"/>
    </source>
</evidence>
<dbReference type="InterPro" id="IPR004629">
    <property type="entry name" value="WecG_TagA_CpsF"/>
</dbReference>
<protein>
    <submittedName>
        <fullName evidence="3">Putative N-acetylmannosaminyltransferase</fullName>
        <ecNumber evidence="3">2.4.1.187</ecNumber>
    </submittedName>
</protein>
<evidence type="ECO:0000313" key="3">
    <source>
        <dbReference type="EMBL" id="OIQ94838.1"/>
    </source>
</evidence>
<dbReference type="GO" id="GO:0047244">
    <property type="term" value="F:N-acetylglucosaminyldiphosphoundecaprenol N-acetyl-beta-D-mannosaminyltransferase activity"/>
    <property type="evidence" value="ECO:0007669"/>
    <property type="project" value="UniProtKB-EC"/>
</dbReference>
<dbReference type="NCBIfam" id="TIGR00696">
    <property type="entry name" value="wecG_tagA_cpsF"/>
    <property type="match status" value="1"/>
</dbReference>
<keyword evidence="1 3" id="KW-0328">Glycosyltransferase</keyword>